<dbReference type="PROSITE" id="PS50013">
    <property type="entry name" value="CHROMO_2"/>
    <property type="match status" value="1"/>
</dbReference>
<dbReference type="InterPro" id="IPR023780">
    <property type="entry name" value="Chromo_domain"/>
</dbReference>
<evidence type="ECO:0000313" key="2">
    <source>
        <dbReference type="EMBL" id="KAJ8018519.1"/>
    </source>
</evidence>
<dbReference type="PANTHER" id="PTHR46585">
    <property type="entry name" value="INTEGRASE CORE DOMAIN CONTAINING PROTEIN"/>
    <property type="match status" value="1"/>
</dbReference>
<dbReference type="AlphaFoldDB" id="A0A9Q0YBK3"/>
<dbReference type="InterPro" id="IPR000953">
    <property type="entry name" value="Chromo/chromo_shadow_dom"/>
</dbReference>
<dbReference type="EMBL" id="JAIZAY010000314">
    <property type="protein sequence ID" value="KAJ8018519.1"/>
    <property type="molecule type" value="Genomic_DNA"/>
</dbReference>
<dbReference type="Pfam" id="PF00385">
    <property type="entry name" value="Chromo"/>
    <property type="match status" value="1"/>
</dbReference>
<dbReference type="InterPro" id="IPR016197">
    <property type="entry name" value="Chromo-like_dom_sf"/>
</dbReference>
<dbReference type="SMART" id="SM00298">
    <property type="entry name" value="CHROMO"/>
    <property type="match status" value="1"/>
</dbReference>
<comment type="caution">
    <text evidence="2">The sequence shown here is derived from an EMBL/GenBank/DDBJ whole genome shotgun (WGS) entry which is preliminary data.</text>
</comment>
<reference evidence="2" key="1">
    <citation type="submission" date="2021-10" db="EMBL/GenBank/DDBJ databases">
        <title>Tropical sea cucumber genome reveals ecological adaptation and Cuvierian tubules defense mechanism.</title>
        <authorList>
            <person name="Chen T."/>
        </authorList>
    </citation>
    <scope>NUCLEOTIDE SEQUENCE</scope>
    <source>
        <strain evidence="2">Nanhai2018</strain>
        <tissue evidence="2">Muscle</tissue>
    </source>
</reference>
<name>A0A9Q0YBK3_HOLLE</name>
<organism evidence="2 3">
    <name type="scientific">Holothuria leucospilota</name>
    <name type="common">Black long sea cucumber</name>
    <name type="synonym">Mertensiothuria leucospilota</name>
    <dbReference type="NCBI Taxonomy" id="206669"/>
    <lineage>
        <taxon>Eukaryota</taxon>
        <taxon>Metazoa</taxon>
        <taxon>Echinodermata</taxon>
        <taxon>Eleutherozoa</taxon>
        <taxon>Echinozoa</taxon>
        <taxon>Holothuroidea</taxon>
        <taxon>Aspidochirotacea</taxon>
        <taxon>Aspidochirotida</taxon>
        <taxon>Holothuriidae</taxon>
        <taxon>Holothuria</taxon>
    </lineage>
</organism>
<evidence type="ECO:0000313" key="3">
    <source>
        <dbReference type="Proteomes" id="UP001152320"/>
    </source>
</evidence>
<evidence type="ECO:0000259" key="1">
    <source>
        <dbReference type="PROSITE" id="PS50013"/>
    </source>
</evidence>
<dbReference type="SUPFAM" id="SSF54160">
    <property type="entry name" value="Chromo domain-like"/>
    <property type="match status" value="1"/>
</dbReference>
<sequence length="107" mass="12921">MATRPFRKGYLPQWTDEVFTVSERHSRIPPVYTLKDYSGETIEGNFYHNELQKVSKIDHTYRIEKILKRRTRNGQKEYFVKWKGYPSKFNSWVNDVYKVNDLKLARS</sequence>
<dbReference type="CDD" id="cd00024">
    <property type="entry name" value="CD_CSD"/>
    <property type="match status" value="1"/>
</dbReference>
<proteinExistence type="predicted"/>
<feature type="domain" description="Chromo" evidence="1">
    <location>
        <begin position="61"/>
        <end position="92"/>
    </location>
</feature>
<dbReference type="OrthoDB" id="5984733at2759"/>
<gene>
    <name evidence="2" type="ORF">HOLleu_43447</name>
</gene>
<dbReference type="Gene3D" id="2.40.50.40">
    <property type="match status" value="1"/>
</dbReference>
<dbReference type="PANTHER" id="PTHR46585:SF1">
    <property type="entry name" value="CHROMO DOMAIN-CONTAINING PROTEIN"/>
    <property type="match status" value="1"/>
</dbReference>
<keyword evidence="3" id="KW-1185">Reference proteome</keyword>
<dbReference type="Proteomes" id="UP001152320">
    <property type="component" value="Unassembled WGS sequence"/>
</dbReference>
<accession>A0A9Q0YBK3</accession>
<protein>
    <submittedName>
        <fullName evidence="2">Heterochromatin protein 1</fullName>
    </submittedName>
</protein>